<evidence type="ECO:0000256" key="1">
    <source>
        <dbReference type="SAM" id="Phobius"/>
    </source>
</evidence>
<dbReference type="EMBL" id="LR824031">
    <property type="protein sequence ID" value="CAD0206437.1"/>
    <property type="molecule type" value="Genomic_DNA"/>
</dbReference>
<dbReference type="Proteomes" id="UP001154114">
    <property type="component" value="Chromosome 28"/>
</dbReference>
<sequence length="121" mass="13889">MYNQPSNVNERHADCIPYKHHYLTDKTLRIVICFRSGLLRVVFMLQVVIIYVSCPATLSDCATRSVFATVDLMLRVVTVINVVIVLFRISLSTRDVMTTRIFIVSVHCEPSHSRRLITHLV</sequence>
<feature type="transmembrane region" description="Helical" evidence="1">
    <location>
        <begin position="72"/>
        <end position="91"/>
    </location>
</feature>
<dbReference type="AlphaFoldDB" id="A0A9N8Q2F4"/>
<keyword evidence="1" id="KW-1133">Transmembrane helix</keyword>
<keyword evidence="1" id="KW-0472">Membrane</keyword>
<feature type="transmembrane region" description="Helical" evidence="1">
    <location>
        <begin position="28"/>
        <end position="52"/>
    </location>
</feature>
<gene>
    <name evidence="2" type="ORF">CINC_LOCUS8730</name>
</gene>
<keyword evidence="3" id="KW-1185">Reference proteome</keyword>
<proteinExistence type="predicted"/>
<organism evidence="2 3">
    <name type="scientific">Chrysodeixis includens</name>
    <name type="common">Soybean looper</name>
    <name type="synonym">Pseudoplusia includens</name>
    <dbReference type="NCBI Taxonomy" id="689277"/>
    <lineage>
        <taxon>Eukaryota</taxon>
        <taxon>Metazoa</taxon>
        <taxon>Ecdysozoa</taxon>
        <taxon>Arthropoda</taxon>
        <taxon>Hexapoda</taxon>
        <taxon>Insecta</taxon>
        <taxon>Pterygota</taxon>
        <taxon>Neoptera</taxon>
        <taxon>Endopterygota</taxon>
        <taxon>Lepidoptera</taxon>
        <taxon>Glossata</taxon>
        <taxon>Ditrysia</taxon>
        <taxon>Noctuoidea</taxon>
        <taxon>Noctuidae</taxon>
        <taxon>Plusiinae</taxon>
        <taxon>Chrysodeixis</taxon>
    </lineage>
</organism>
<evidence type="ECO:0000313" key="3">
    <source>
        <dbReference type="Proteomes" id="UP001154114"/>
    </source>
</evidence>
<name>A0A9N8Q2F4_CHRIL</name>
<accession>A0A9N8Q2F4</accession>
<evidence type="ECO:0000313" key="2">
    <source>
        <dbReference type="EMBL" id="CAD0206437.1"/>
    </source>
</evidence>
<protein>
    <submittedName>
        <fullName evidence="2">Uncharacterized protein</fullName>
    </submittedName>
</protein>
<keyword evidence="1" id="KW-0812">Transmembrane</keyword>
<reference evidence="2" key="1">
    <citation type="submission" date="2021-12" db="EMBL/GenBank/DDBJ databases">
        <authorList>
            <person name="King R."/>
        </authorList>
    </citation>
    <scope>NUCLEOTIDE SEQUENCE</scope>
</reference>